<organism evidence="3 4">
    <name type="scientific">Ureibacillus chungkukjangi</name>
    <dbReference type="NCBI Taxonomy" id="1202712"/>
    <lineage>
        <taxon>Bacteria</taxon>
        <taxon>Bacillati</taxon>
        <taxon>Bacillota</taxon>
        <taxon>Bacilli</taxon>
        <taxon>Bacillales</taxon>
        <taxon>Caryophanaceae</taxon>
        <taxon>Ureibacillus</taxon>
    </lineage>
</organism>
<name>A0A318TMM3_9BACL</name>
<protein>
    <submittedName>
        <fullName evidence="3">Gas vesicle protein</fullName>
    </submittedName>
</protein>
<evidence type="ECO:0000313" key="4">
    <source>
        <dbReference type="Proteomes" id="UP000247416"/>
    </source>
</evidence>
<evidence type="ECO:0000256" key="2">
    <source>
        <dbReference type="SAM" id="Phobius"/>
    </source>
</evidence>
<dbReference type="PANTHER" id="PTHR35792">
    <property type="entry name" value="GENERAL STRESS PROTEIN"/>
    <property type="match status" value="1"/>
</dbReference>
<dbReference type="EMBL" id="QJTJ01000013">
    <property type="protein sequence ID" value="PYF06006.1"/>
    <property type="molecule type" value="Genomic_DNA"/>
</dbReference>
<keyword evidence="2" id="KW-0812">Transmembrane</keyword>
<dbReference type="InterPro" id="IPR024623">
    <property type="entry name" value="YtxH"/>
</dbReference>
<feature type="coiled-coil region" evidence="1">
    <location>
        <begin position="94"/>
        <end position="121"/>
    </location>
</feature>
<keyword evidence="1" id="KW-0175">Coiled coil</keyword>
<keyword evidence="4" id="KW-1185">Reference proteome</keyword>
<dbReference type="AlphaFoldDB" id="A0A318TMM3"/>
<accession>A0A318TMM3</accession>
<sequence length="129" mass="14372">MRAKPFLIGLSAGVVGGLTTIIFTSPQSGKQIRSSIVQNTKIAKTNLEEIKHHSSSVKDSILTLKNEVKNNIPEIMNQLKESISKFNQDIEPDTAKLKEEIDGLQKSIIEIENNLSDLNNKQKKDDKTE</sequence>
<dbReference type="OrthoDB" id="2989636at2"/>
<dbReference type="InterPro" id="IPR052928">
    <property type="entry name" value="Desiccation-related_membrane"/>
</dbReference>
<evidence type="ECO:0000256" key="1">
    <source>
        <dbReference type="SAM" id="Coils"/>
    </source>
</evidence>
<dbReference type="Proteomes" id="UP000247416">
    <property type="component" value="Unassembled WGS sequence"/>
</dbReference>
<keyword evidence="2" id="KW-0472">Membrane</keyword>
<comment type="caution">
    <text evidence="3">The sequence shown here is derived from an EMBL/GenBank/DDBJ whole genome shotgun (WGS) entry which is preliminary data.</text>
</comment>
<dbReference type="Pfam" id="PF12732">
    <property type="entry name" value="YtxH"/>
    <property type="match status" value="1"/>
</dbReference>
<feature type="transmembrane region" description="Helical" evidence="2">
    <location>
        <begin position="6"/>
        <end position="24"/>
    </location>
</feature>
<reference evidence="3 4" key="1">
    <citation type="submission" date="2018-06" db="EMBL/GenBank/DDBJ databases">
        <title>Genomic Encyclopedia of Archaeal and Bacterial Type Strains, Phase II (KMG-II): from individual species to whole genera.</title>
        <authorList>
            <person name="Goeker M."/>
        </authorList>
    </citation>
    <scope>NUCLEOTIDE SEQUENCE [LARGE SCALE GENOMIC DNA]</scope>
    <source>
        <strain evidence="3 4">KACC 16626</strain>
    </source>
</reference>
<keyword evidence="2" id="KW-1133">Transmembrane helix</keyword>
<dbReference type="PANTHER" id="PTHR35792:SF3">
    <property type="entry name" value="IG HYPOTHETICAL 17707"/>
    <property type="match status" value="1"/>
</dbReference>
<evidence type="ECO:0000313" key="3">
    <source>
        <dbReference type="EMBL" id="PYF06006.1"/>
    </source>
</evidence>
<proteinExistence type="predicted"/>
<gene>
    <name evidence="3" type="ORF">BJ095_11381</name>
</gene>
<dbReference type="RefSeq" id="WP_107933742.1">
    <property type="nucleotide sequence ID" value="NZ_PYWJ01000006.1"/>
</dbReference>